<evidence type="ECO:0000256" key="4">
    <source>
        <dbReference type="ARBA" id="ARBA00022989"/>
    </source>
</evidence>
<feature type="transmembrane region" description="Helical" evidence="7">
    <location>
        <begin position="149"/>
        <end position="170"/>
    </location>
</feature>
<feature type="transmembrane region" description="Helical" evidence="7">
    <location>
        <begin position="123"/>
        <end position="142"/>
    </location>
</feature>
<proteinExistence type="inferred from homology"/>
<name>A0A5E4QT78_9NEOP</name>
<protein>
    <recommendedName>
        <fullName evidence="6">Transmembrane protein 198</fullName>
    </recommendedName>
</protein>
<dbReference type="InterPro" id="IPR040236">
    <property type="entry name" value="TMEM198"/>
</dbReference>
<dbReference type="Pfam" id="PF13886">
    <property type="entry name" value="TM7S3_TM198"/>
    <property type="match status" value="1"/>
</dbReference>
<gene>
    <name evidence="9" type="ORF">LSINAPIS_LOCUS11468</name>
</gene>
<feature type="transmembrane region" description="Helical" evidence="7">
    <location>
        <begin position="42"/>
        <end position="62"/>
    </location>
</feature>
<dbReference type="EMBL" id="FZQP02005066">
    <property type="protein sequence ID" value="VVD00925.1"/>
    <property type="molecule type" value="Genomic_DNA"/>
</dbReference>
<evidence type="ECO:0000256" key="5">
    <source>
        <dbReference type="ARBA" id="ARBA00023136"/>
    </source>
</evidence>
<dbReference type="AlphaFoldDB" id="A0A5E4QT78"/>
<reference evidence="9 10" key="1">
    <citation type="submission" date="2017-07" db="EMBL/GenBank/DDBJ databases">
        <authorList>
            <person name="Talla V."/>
            <person name="Backstrom N."/>
        </authorList>
    </citation>
    <scope>NUCLEOTIDE SEQUENCE [LARGE SCALE GENOMIC DNA]</scope>
</reference>
<dbReference type="InterPro" id="IPR025256">
    <property type="entry name" value="TM7S3/TM198-like_dom"/>
</dbReference>
<keyword evidence="4 7" id="KW-1133">Transmembrane helix</keyword>
<keyword evidence="3 7" id="KW-0812">Transmembrane</keyword>
<sequence length="269" mass="29612">MGVVGQLVPPVTRGPPNMTYTFNGPHIEGSTCSTFNSKYDPVICIISAMYIAFGIVYTLFGYRCFKASMFLTGFTFGSAVVYLICLQEYLMPPYGNVGVALCAGLLFGLITMLIQYVGLFMTGFHTGLLLAIAGLAIYDHFLESRPTSYSICVATLIVSGIFFAVINLYWKKVLTIFGTSVYGGAIIATSLDYFVERLVMLKWLWDRAKLEPAIAPPCRMSWLTLAAWPTAAIVGLTAQCALTATGIYHEQNIERNVPATLILQLYYNM</sequence>
<evidence type="ECO:0000259" key="8">
    <source>
        <dbReference type="Pfam" id="PF13886"/>
    </source>
</evidence>
<dbReference type="PANTHER" id="PTHR31247:SF5">
    <property type="entry name" value="DUF4203 DOMAIN-CONTAINING PROTEIN"/>
    <property type="match status" value="1"/>
</dbReference>
<evidence type="ECO:0000313" key="10">
    <source>
        <dbReference type="Proteomes" id="UP000324832"/>
    </source>
</evidence>
<evidence type="ECO:0000313" key="9">
    <source>
        <dbReference type="EMBL" id="VVD00925.1"/>
    </source>
</evidence>
<dbReference type="PANTHER" id="PTHR31247">
    <property type="entry name" value="TRANSMEMBRANE PROTEIN 198 FAMILY MEMBER"/>
    <property type="match status" value="1"/>
</dbReference>
<keyword evidence="5 7" id="KW-0472">Membrane</keyword>
<feature type="domain" description="TM7S3/TM198-like" evidence="8">
    <location>
        <begin position="48"/>
        <end position="240"/>
    </location>
</feature>
<dbReference type="GO" id="GO:0005886">
    <property type="term" value="C:plasma membrane"/>
    <property type="evidence" value="ECO:0007669"/>
    <property type="project" value="TreeGrafter"/>
</dbReference>
<evidence type="ECO:0000256" key="2">
    <source>
        <dbReference type="ARBA" id="ARBA00006244"/>
    </source>
</evidence>
<evidence type="ECO:0000256" key="6">
    <source>
        <dbReference type="ARBA" id="ARBA00049737"/>
    </source>
</evidence>
<evidence type="ECO:0000256" key="3">
    <source>
        <dbReference type="ARBA" id="ARBA00022692"/>
    </source>
</evidence>
<keyword evidence="10" id="KW-1185">Reference proteome</keyword>
<feature type="transmembrane region" description="Helical" evidence="7">
    <location>
        <begin position="97"/>
        <end position="117"/>
    </location>
</feature>
<comment type="similarity">
    <text evidence="2">Belongs to the TMEM198 family.</text>
</comment>
<dbReference type="Proteomes" id="UP000324832">
    <property type="component" value="Unassembled WGS sequence"/>
</dbReference>
<evidence type="ECO:0000256" key="1">
    <source>
        <dbReference type="ARBA" id="ARBA00004141"/>
    </source>
</evidence>
<evidence type="ECO:0000256" key="7">
    <source>
        <dbReference type="SAM" id="Phobius"/>
    </source>
</evidence>
<feature type="transmembrane region" description="Helical" evidence="7">
    <location>
        <begin position="68"/>
        <end position="85"/>
    </location>
</feature>
<feature type="transmembrane region" description="Helical" evidence="7">
    <location>
        <begin position="176"/>
        <end position="195"/>
    </location>
</feature>
<comment type="subcellular location">
    <subcellularLocation>
        <location evidence="1">Membrane</location>
        <topology evidence="1">Multi-pass membrane protein</topology>
    </subcellularLocation>
</comment>
<organism evidence="9 10">
    <name type="scientific">Leptidea sinapis</name>
    <dbReference type="NCBI Taxonomy" id="189913"/>
    <lineage>
        <taxon>Eukaryota</taxon>
        <taxon>Metazoa</taxon>
        <taxon>Ecdysozoa</taxon>
        <taxon>Arthropoda</taxon>
        <taxon>Hexapoda</taxon>
        <taxon>Insecta</taxon>
        <taxon>Pterygota</taxon>
        <taxon>Neoptera</taxon>
        <taxon>Endopterygota</taxon>
        <taxon>Lepidoptera</taxon>
        <taxon>Glossata</taxon>
        <taxon>Ditrysia</taxon>
        <taxon>Papilionoidea</taxon>
        <taxon>Pieridae</taxon>
        <taxon>Dismorphiinae</taxon>
        <taxon>Leptidea</taxon>
    </lineage>
</organism>
<accession>A0A5E4QT78</accession>